<reference evidence="3 4" key="1">
    <citation type="journal article" date="2018" name="Sci. Rep.">
        <title>Characterisation of pathogen-specific regions and novel effector candidates in Fusarium oxysporum f. sp. cepae.</title>
        <authorList>
            <person name="Armitage A.D."/>
            <person name="Taylor A."/>
            <person name="Sobczyk M.K."/>
            <person name="Baxter L."/>
            <person name="Greenfield B.P."/>
            <person name="Bates H.J."/>
            <person name="Wilson F."/>
            <person name="Jackson A.C."/>
            <person name="Ott S."/>
            <person name="Harrison R.J."/>
            <person name="Clarkson J.P."/>
        </authorList>
    </citation>
    <scope>NUCLEOTIDE SEQUENCE [LARGE SCALE GENOMIC DNA]</scope>
    <source>
        <strain evidence="3 4">FoC_Fus2</strain>
    </source>
</reference>
<protein>
    <recommendedName>
        <fullName evidence="2">PD-(D/E)XK nuclease-like domain-containing protein</fullName>
    </recommendedName>
</protein>
<evidence type="ECO:0000313" key="4">
    <source>
        <dbReference type="Proteomes" id="UP000270866"/>
    </source>
</evidence>
<feature type="compositionally biased region" description="Low complexity" evidence="1">
    <location>
        <begin position="53"/>
        <end position="62"/>
    </location>
</feature>
<feature type="domain" description="PD-(D/E)XK nuclease-like" evidence="2">
    <location>
        <begin position="172"/>
        <end position="469"/>
    </location>
</feature>
<dbReference type="Pfam" id="PF20516">
    <property type="entry name" value="PDDEXK_12"/>
    <property type="match status" value="1"/>
</dbReference>
<feature type="region of interest" description="Disordered" evidence="1">
    <location>
        <begin position="1"/>
        <end position="120"/>
    </location>
</feature>
<accession>A0A3L6MTU6</accession>
<gene>
    <name evidence="3" type="ORF">BFJ65_g17666</name>
</gene>
<evidence type="ECO:0000259" key="2">
    <source>
        <dbReference type="Pfam" id="PF20516"/>
    </source>
</evidence>
<name>A0A3L6MTU6_FUSOX</name>
<dbReference type="InterPro" id="IPR046797">
    <property type="entry name" value="PDDEXK_12"/>
</dbReference>
<dbReference type="Proteomes" id="UP000270866">
    <property type="component" value="Unassembled WGS sequence"/>
</dbReference>
<evidence type="ECO:0000256" key="1">
    <source>
        <dbReference type="SAM" id="MobiDB-lite"/>
    </source>
</evidence>
<sequence length="483" mass="54461">MSSAAITAWLRDLPNEFSRDIKNGPPAKRQRRHPVTPDPSEDCAFAPMPPRAKSPAKRSAAATNDTQTLDENDNEQTPKPAKRARSLRSDSTLSSSHLSERSSQASGQSSPRKQLQSLKLSPRGVNFQDISFFRDKPADLKELLKRISFVMECNGILSTSRKEELIKASESSDDFEWVNWNDNYFSDKREALGHTPSPEDVSQVLDAAAECNTNSHPEANWNLEVHQLVLSLAFRPPGQRILKHFVNFMGSTQAGLIPEYTHSPFAQKVDFSIYIEPGNDSDPSESDSPDAIERCLRDLPDYAFNFTDFVPLERRPIALSVESKKPSEGFDRANIQLGVWLSAHWTFLRHLREISSDKVMASAKQKTATQQEAAMQPPLTAEEDAMVISQDETNLELSSAKDNVFNLPSFLPGIIIQGHSWYLVVTTMEGQRTNFWHKVDIGNTQSTKGIYQIVCVLHLLRSWVEKTYWPLIYNMVTKGWPKE</sequence>
<feature type="compositionally biased region" description="Basic and acidic residues" evidence="1">
    <location>
        <begin position="13"/>
        <end position="22"/>
    </location>
</feature>
<dbReference type="EMBL" id="MRCU01000016">
    <property type="protein sequence ID" value="RKK07460.1"/>
    <property type="molecule type" value="Genomic_DNA"/>
</dbReference>
<evidence type="ECO:0000313" key="3">
    <source>
        <dbReference type="EMBL" id="RKK07460.1"/>
    </source>
</evidence>
<proteinExistence type="predicted"/>
<comment type="caution">
    <text evidence="3">The sequence shown here is derived from an EMBL/GenBank/DDBJ whole genome shotgun (WGS) entry which is preliminary data.</text>
</comment>
<feature type="compositionally biased region" description="Low complexity" evidence="1">
    <location>
        <begin position="89"/>
        <end position="110"/>
    </location>
</feature>
<organism evidence="3 4">
    <name type="scientific">Fusarium oxysporum f. sp. cepae</name>
    <dbReference type="NCBI Taxonomy" id="396571"/>
    <lineage>
        <taxon>Eukaryota</taxon>
        <taxon>Fungi</taxon>
        <taxon>Dikarya</taxon>
        <taxon>Ascomycota</taxon>
        <taxon>Pezizomycotina</taxon>
        <taxon>Sordariomycetes</taxon>
        <taxon>Hypocreomycetidae</taxon>
        <taxon>Hypocreales</taxon>
        <taxon>Nectriaceae</taxon>
        <taxon>Fusarium</taxon>
        <taxon>Fusarium oxysporum species complex</taxon>
    </lineage>
</organism>
<dbReference type="AlphaFoldDB" id="A0A3L6MTU6"/>